<evidence type="ECO:0000256" key="3">
    <source>
        <dbReference type="SAM" id="Phobius"/>
    </source>
</evidence>
<name>A0A370GFJ6_9COXI</name>
<sequence length="205" mass="22991">MLETYLRPLYQLCIADPIARCMKNVSPERITYASCLTGLLVLPALMLNLPSFAITLLIMSGFLDTLDGTLARMDNKASNTGCVLDIISDRIVELAIIIGLFAIDPVHRGWMTLAMLGSCYLCITSFLVVGIFSTNYSKKGFHYSPGLIERAEAFIFFILMIWLPNYFSILAGLFTMLVLFTSYLRIKQFIKANETRAETQYVPEG</sequence>
<dbReference type="EMBL" id="QQAX01000014">
    <property type="protein sequence ID" value="RDI42585.1"/>
    <property type="molecule type" value="Genomic_DNA"/>
</dbReference>
<evidence type="ECO:0000256" key="2">
    <source>
        <dbReference type="RuleBase" id="RU003750"/>
    </source>
</evidence>
<evidence type="ECO:0000313" key="4">
    <source>
        <dbReference type="EMBL" id="RDI42585.1"/>
    </source>
</evidence>
<keyword evidence="3" id="KW-1133">Transmembrane helix</keyword>
<dbReference type="GO" id="GO:0016020">
    <property type="term" value="C:membrane"/>
    <property type="evidence" value="ECO:0007669"/>
    <property type="project" value="InterPro"/>
</dbReference>
<dbReference type="AlphaFoldDB" id="A0A370GFJ6"/>
<dbReference type="Proteomes" id="UP000254720">
    <property type="component" value="Unassembled WGS sequence"/>
</dbReference>
<gene>
    <name evidence="4" type="ORF">C8D86_11456</name>
</gene>
<dbReference type="Gene3D" id="1.20.120.1760">
    <property type="match status" value="1"/>
</dbReference>
<feature type="transmembrane region" description="Helical" evidence="3">
    <location>
        <begin position="30"/>
        <end position="63"/>
    </location>
</feature>
<dbReference type="GO" id="GO:0008654">
    <property type="term" value="P:phospholipid biosynthetic process"/>
    <property type="evidence" value="ECO:0007669"/>
    <property type="project" value="InterPro"/>
</dbReference>
<dbReference type="InterPro" id="IPR043130">
    <property type="entry name" value="CDP-OH_PTrfase_TM_dom"/>
</dbReference>
<dbReference type="GO" id="GO:0016780">
    <property type="term" value="F:phosphotransferase activity, for other substituted phosphate groups"/>
    <property type="evidence" value="ECO:0007669"/>
    <property type="project" value="InterPro"/>
</dbReference>
<comment type="similarity">
    <text evidence="2">Belongs to the CDP-alcohol phosphatidyltransferase class-I family.</text>
</comment>
<dbReference type="Pfam" id="PF01066">
    <property type="entry name" value="CDP-OH_P_transf"/>
    <property type="match status" value="1"/>
</dbReference>
<dbReference type="InterPro" id="IPR000462">
    <property type="entry name" value="CDP-OH_P_trans"/>
</dbReference>
<feature type="transmembrane region" description="Helical" evidence="3">
    <location>
        <begin position="110"/>
        <end position="133"/>
    </location>
</feature>
<dbReference type="OrthoDB" id="9790577at2"/>
<reference evidence="4 5" key="1">
    <citation type="submission" date="2018-07" db="EMBL/GenBank/DDBJ databases">
        <title>Genomic Encyclopedia of Type Strains, Phase IV (KMG-IV): sequencing the most valuable type-strain genomes for metagenomic binning, comparative biology and taxonomic classification.</title>
        <authorList>
            <person name="Goeker M."/>
        </authorList>
    </citation>
    <scope>NUCLEOTIDE SEQUENCE [LARGE SCALE GENOMIC DNA]</scope>
    <source>
        <strain evidence="4 5">DSM 16500</strain>
    </source>
</reference>
<dbReference type="InterPro" id="IPR048254">
    <property type="entry name" value="CDP_ALCOHOL_P_TRANSF_CS"/>
</dbReference>
<comment type="caution">
    <text evidence="4">The sequence shown here is derived from an EMBL/GenBank/DDBJ whole genome shotgun (WGS) entry which is preliminary data.</text>
</comment>
<evidence type="ECO:0000313" key="5">
    <source>
        <dbReference type="Proteomes" id="UP000254720"/>
    </source>
</evidence>
<feature type="transmembrane region" description="Helical" evidence="3">
    <location>
        <begin position="153"/>
        <end position="180"/>
    </location>
</feature>
<keyword evidence="3" id="KW-0472">Membrane</keyword>
<evidence type="ECO:0000256" key="1">
    <source>
        <dbReference type="ARBA" id="ARBA00022679"/>
    </source>
</evidence>
<accession>A0A370GFJ6</accession>
<organism evidence="4 5">
    <name type="scientific">Aquicella lusitana</name>
    <dbReference type="NCBI Taxonomy" id="254246"/>
    <lineage>
        <taxon>Bacteria</taxon>
        <taxon>Pseudomonadati</taxon>
        <taxon>Pseudomonadota</taxon>
        <taxon>Gammaproteobacteria</taxon>
        <taxon>Legionellales</taxon>
        <taxon>Coxiellaceae</taxon>
        <taxon>Aquicella</taxon>
    </lineage>
</organism>
<keyword evidence="1 2" id="KW-0808">Transferase</keyword>
<dbReference type="RefSeq" id="WP_114834647.1">
    <property type="nucleotide sequence ID" value="NZ_LR699115.1"/>
</dbReference>
<proteinExistence type="inferred from homology"/>
<keyword evidence="3" id="KW-0812">Transmembrane</keyword>
<protein>
    <submittedName>
        <fullName evidence="4">Phosphatidylglycerophosphate synthase</fullName>
    </submittedName>
</protein>
<keyword evidence="5" id="KW-1185">Reference proteome</keyword>
<dbReference type="PROSITE" id="PS00379">
    <property type="entry name" value="CDP_ALCOHOL_P_TRANSF"/>
    <property type="match status" value="1"/>
</dbReference>